<name>A0A1I0RSN9_9BACT</name>
<gene>
    <name evidence="7" type="ORF">SAMN05216290_3995</name>
</gene>
<keyword evidence="4 5" id="KW-0472">Membrane</keyword>
<evidence type="ECO:0000259" key="6">
    <source>
        <dbReference type="PROSITE" id="PS50850"/>
    </source>
</evidence>
<feature type="transmembrane region" description="Helical" evidence="5">
    <location>
        <begin position="102"/>
        <end position="120"/>
    </location>
</feature>
<dbReference type="GO" id="GO:0016020">
    <property type="term" value="C:membrane"/>
    <property type="evidence" value="ECO:0007669"/>
    <property type="project" value="UniProtKB-SubCell"/>
</dbReference>
<proteinExistence type="predicted"/>
<evidence type="ECO:0000256" key="4">
    <source>
        <dbReference type="ARBA" id="ARBA00023136"/>
    </source>
</evidence>
<feature type="transmembrane region" description="Helical" evidence="5">
    <location>
        <begin position="168"/>
        <end position="186"/>
    </location>
</feature>
<accession>A0A1I0RSN9</accession>
<feature type="transmembrane region" description="Helical" evidence="5">
    <location>
        <begin position="78"/>
        <end position="96"/>
    </location>
</feature>
<dbReference type="InterPro" id="IPR011701">
    <property type="entry name" value="MFS"/>
</dbReference>
<keyword evidence="2 5" id="KW-0812">Transmembrane</keyword>
<protein>
    <submittedName>
        <fullName evidence="7">Predicted arabinose efflux permease, MFS family</fullName>
    </submittedName>
</protein>
<dbReference type="Proteomes" id="UP000199437">
    <property type="component" value="Unassembled WGS sequence"/>
</dbReference>
<feature type="transmembrane region" description="Helical" evidence="5">
    <location>
        <begin position="356"/>
        <end position="376"/>
    </location>
</feature>
<feature type="transmembrane region" description="Helical" evidence="5">
    <location>
        <begin position="235"/>
        <end position="256"/>
    </location>
</feature>
<dbReference type="InterPro" id="IPR020846">
    <property type="entry name" value="MFS_dom"/>
</dbReference>
<dbReference type="CDD" id="cd17393">
    <property type="entry name" value="MFS_MosC_like"/>
    <property type="match status" value="1"/>
</dbReference>
<dbReference type="AlphaFoldDB" id="A0A1I0RSN9"/>
<sequence length="384" mass="41053">MKKIILFIMDKQSRAVGTVFMTMAIMFGAWVARLPEIKDQLGLSEGQLGLALFFMPLGATILLPFFGRISAALKERRSTMLGISAFLLTVVLPALATNYLMLTIALLFVGFAMGLANVAMNASAAAVERTEQKSIMSACHGFFSLGGMIGAGTSSLFIQLGVSPFWHLVFWAILMGSACFSSSKYLLETEVEEKKREKFSLPPRSVLGFALVGFCIMTSEGAITDWSTIYLKETLSAPGTVASFGFAIFAGFMALGRFFGDQLIAVFGSNRMLVAGCLLGLFGLLVLQHGYYGFALIGFGLIGLGYSIIIPTLFSQSAKQEGVKASVGIASVASSGYIGLLLGPVIIGFVAEHWGLGNGFMFLTGLTAIALVVVFLNSSRVRFK</sequence>
<feature type="domain" description="Major facilitator superfamily (MFS) profile" evidence="6">
    <location>
        <begin position="1"/>
        <end position="382"/>
    </location>
</feature>
<feature type="transmembrane region" description="Helical" evidence="5">
    <location>
        <begin position="141"/>
        <end position="162"/>
    </location>
</feature>
<comment type="subcellular location">
    <subcellularLocation>
        <location evidence="1">Membrane</location>
        <topology evidence="1">Multi-pass membrane protein</topology>
    </subcellularLocation>
</comment>
<dbReference type="InterPro" id="IPR051788">
    <property type="entry name" value="MFS_Transporter"/>
</dbReference>
<evidence type="ECO:0000256" key="3">
    <source>
        <dbReference type="ARBA" id="ARBA00022989"/>
    </source>
</evidence>
<dbReference type="Gene3D" id="1.20.1250.20">
    <property type="entry name" value="MFS general substrate transporter like domains"/>
    <property type="match status" value="2"/>
</dbReference>
<dbReference type="SUPFAM" id="SSF103473">
    <property type="entry name" value="MFS general substrate transporter"/>
    <property type="match status" value="1"/>
</dbReference>
<organism evidence="7 8">
    <name type="scientific">Roseivirga pacifica</name>
    <dbReference type="NCBI Taxonomy" id="1267423"/>
    <lineage>
        <taxon>Bacteria</taxon>
        <taxon>Pseudomonadati</taxon>
        <taxon>Bacteroidota</taxon>
        <taxon>Cytophagia</taxon>
        <taxon>Cytophagales</taxon>
        <taxon>Roseivirgaceae</taxon>
        <taxon>Roseivirga</taxon>
    </lineage>
</organism>
<evidence type="ECO:0000256" key="1">
    <source>
        <dbReference type="ARBA" id="ARBA00004141"/>
    </source>
</evidence>
<feature type="transmembrane region" description="Helical" evidence="5">
    <location>
        <begin position="47"/>
        <end position="66"/>
    </location>
</feature>
<dbReference type="EMBL" id="FOIR01000006">
    <property type="protein sequence ID" value="SEW43847.1"/>
    <property type="molecule type" value="Genomic_DNA"/>
</dbReference>
<evidence type="ECO:0000313" key="7">
    <source>
        <dbReference type="EMBL" id="SEW43847.1"/>
    </source>
</evidence>
<feature type="transmembrane region" description="Helical" evidence="5">
    <location>
        <begin position="263"/>
        <end position="285"/>
    </location>
</feature>
<dbReference type="GeneID" id="99988660"/>
<dbReference type="PANTHER" id="PTHR23514">
    <property type="entry name" value="BYPASS OF STOP CODON PROTEIN 6"/>
    <property type="match status" value="1"/>
</dbReference>
<dbReference type="RefSeq" id="WP_090261194.1">
    <property type="nucleotide sequence ID" value="NZ_FOIR01000006.1"/>
</dbReference>
<feature type="transmembrane region" description="Helical" evidence="5">
    <location>
        <begin position="12"/>
        <end position="32"/>
    </location>
</feature>
<evidence type="ECO:0000313" key="8">
    <source>
        <dbReference type="Proteomes" id="UP000199437"/>
    </source>
</evidence>
<reference evidence="8" key="1">
    <citation type="submission" date="2016-10" db="EMBL/GenBank/DDBJ databases">
        <authorList>
            <person name="Varghese N."/>
            <person name="Submissions S."/>
        </authorList>
    </citation>
    <scope>NUCLEOTIDE SEQUENCE [LARGE SCALE GENOMIC DNA]</scope>
    <source>
        <strain evidence="8">CGMCC 1.12402</strain>
    </source>
</reference>
<feature type="transmembrane region" description="Helical" evidence="5">
    <location>
        <begin position="326"/>
        <end position="350"/>
    </location>
</feature>
<dbReference type="Pfam" id="PF07690">
    <property type="entry name" value="MFS_1"/>
    <property type="match status" value="1"/>
</dbReference>
<keyword evidence="3 5" id="KW-1133">Transmembrane helix</keyword>
<evidence type="ECO:0000256" key="2">
    <source>
        <dbReference type="ARBA" id="ARBA00022692"/>
    </source>
</evidence>
<dbReference type="OrthoDB" id="9809599at2"/>
<dbReference type="PANTHER" id="PTHR23514:SF13">
    <property type="entry name" value="INNER MEMBRANE PROTEIN YBJJ"/>
    <property type="match status" value="1"/>
</dbReference>
<feature type="transmembrane region" description="Helical" evidence="5">
    <location>
        <begin position="206"/>
        <end position="223"/>
    </location>
</feature>
<dbReference type="GO" id="GO:0022857">
    <property type="term" value="F:transmembrane transporter activity"/>
    <property type="evidence" value="ECO:0007669"/>
    <property type="project" value="InterPro"/>
</dbReference>
<dbReference type="STRING" id="1267423.SAMN05216290_3995"/>
<evidence type="ECO:0000256" key="5">
    <source>
        <dbReference type="SAM" id="Phobius"/>
    </source>
</evidence>
<feature type="transmembrane region" description="Helical" evidence="5">
    <location>
        <begin position="291"/>
        <end position="314"/>
    </location>
</feature>
<dbReference type="PROSITE" id="PS50850">
    <property type="entry name" value="MFS"/>
    <property type="match status" value="1"/>
</dbReference>
<keyword evidence="8" id="KW-1185">Reference proteome</keyword>
<dbReference type="InterPro" id="IPR036259">
    <property type="entry name" value="MFS_trans_sf"/>
</dbReference>